<name>W7HWI1_9PEZI</name>
<protein>
    <submittedName>
        <fullName evidence="1">Uncharacterized protein</fullName>
    </submittedName>
</protein>
<dbReference type="OrthoDB" id="5404951at2759"/>
<dbReference type="Proteomes" id="UP000024837">
    <property type="component" value="Unassembled WGS sequence"/>
</dbReference>
<proteinExistence type="predicted"/>
<evidence type="ECO:0000313" key="1">
    <source>
        <dbReference type="EMBL" id="EWC44283.1"/>
    </source>
</evidence>
<reference evidence="1 2" key="1">
    <citation type="submission" date="2013-05" db="EMBL/GenBank/DDBJ databases">
        <title>Drechslerella stenobrocha genome reveals carnivorous origination and mechanical trapping mechanism of predatory fungi.</title>
        <authorList>
            <person name="Liu X."/>
            <person name="Zhang W."/>
            <person name="Liu K."/>
        </authorList>
    </citation>
    <scope>NUCLEOTIDE SEQUENCE [LARGE SCALE GENOMIC DNA]</scope>
    <source>
        <strain evidence="1 2">248</strain>
    </source>
</reference>
<accession>W7HWI1</accession>
<gene>
    <name evidence="1" type="ORF">DRE_01109</name>
</gene>
<dbReference type="HOGENOM" id="CLU_1704209_0_0_1"/>
<dbReference type="AlphaFoldDB" id="W7HWI1"/>
<dbReference type="EMBL" id="KI966443">
    <property type="protein sequence ID" value="EWC44283.1"/>
    <property type="molecule type" value="Genomic_DNA"/>
</dbReference>
<evidence type="ECO:0000313" key="2">
    <source>
        <dbReference type="Proteomes" id="UP000024837"/>
    </source>
</evidence>
<keyword evidence="2" id="KW-1185">Reference proteome</keyword>
<sequence length="154" mass="16411">MSSLTPIHSTNQPTSMPPPAPLSGLAAVLAYHGLGPRKVGAIRSLPALKFYIREQLILLRGEFHTEIAAIAARKAEFPLIQQITFSNIDEFVEVALMGMEQGKQTLTWVRAAAAVYMRGVLAIARDLEEEITLITGGGVVAAPTPAPATNVALP</sequence>
<organism evidence="1 2">
    <name type="scientific">Drechslerella stenobrocha 248</name>
    <dbReference type="NCBI Taxonomy" id="1043628"/>
    <lineage>
        <taxon>Eukaryota</taxon>
        <taxon>Fungi</taxon>
        <taxon>Dikarya</taxon>
        <taxon>Ascomycota</taxon>
        <taxon>Pezizomycotina</taxon>
        <taxon>Orbiliomycetes</taxon>
        <taxon>Orbiliales</taxon>
        <taxon>Orbiliaceae</taxon>
        <taxon>Drechslerella</taxon>
    </lineage>
</organism>